<accession>A0ABX7TAX9</accession>
<protein>
    <submittedName>
        <fullName evidence="4">Carbon-nitrogen hydrolase family protein</fullName>
    </submittedName>
</protein>
<gene>
    <name evidence="4" type="ORF">J4G78_05960</name>
</gene>
<dbReference type="Pfam" id="PF00795">
    <property type="entry name" value="CN_hydrolase"/>
    <property type="match status" value="1"/>
</dbReference>
<evidence type="ECO:0000313" key="4">
    <source>
        <dbReference type="EMBL" id="QTD57735.1"/>
    </source>
</evidence>
<evidence type="ECO:0000313" key="5">
    <source>
        <dbReference type="Proteomes" id="UP000663923"/>
    </source>
</evidence>
<dbReference type="EMBL" id="CP071794">
    <property type="protein sequence ID" value="QTD57735.1"/>
    <property type="molecule type" value="Genomic_DNA"/>
</dbReference>
<dbReference type="GO" id="GO:0016787">
    <property type="term" value="F:hydrolase activity"/>
    <property type="evidence" value="ECO:0007669"/>
    <property type="project" value="UniProtKB-KW"/>
</dbReference>
<dbReference type="Gene3D" id="3.60.110.10">
    <property type="entry name" value="Carbon-nitrogen hydrolase"/>
    <property type="match status" value="1"/>
</dbReference>
<proteinExistence type="inferred from homology"/>
<evidence type="ECO:0000256" key="1">
    <source>
        <dbReference type="ARBA" id="ARBA00010613"/>
    </source>
</evidence>
<name>A0ABX7TAX9_9SPHN</name>
<evidence type="ECO:0000259" key="3">
    <source>
        <dbReference type="PROSITE" id="PS50263"/>
    </source>
</evidence>
<dbReference type="PANTHER" id="PTHR23088:SF27">
    <property type="entry name" value="DEAMINATED GLUTATHIONE AMIDASE"/>
    <property type="match status" value="1"/>
</dbReference>
<sequence length="270" mass="29015">MCSSIDPAANALSLRNHINEAAGQGAEILFTPEMTGLVDRDRGRAKSNIRQEQDDLVLQEARDSAARKKIWVAIGSLAIRLDADDEAKWVNRSFLIDPAGQISARYDKIHLFDVDLDTGETWRESAAYQGGSEAIVAPVGNATIGLSICYDLRFPTLYAALTDAGADILSIPAAFTVPTGKAHWEILLRARAIEAGVFVVAAAQSGLHQDGRATYGHSMVISPWGHALLDMGSNPGVGFCDIDLADIGEIRNRIPAISNRRSFTSPKASS</sequence>
<dbReference type="PANTHER" id="PTHR23088">
    <property type="entry name" value="NITRILASE-RELATED"/>
    <property type="match status" value="1"/>
</dbReference>
<dbReference type="CDD" id="cd07572">
    <property type="entry name" value="nit"/>
    <property type="match status" value="1"/>
</dbReference>
<evidence type="ECO:0000256" key="2">
    <source>
        <dbReference type="ARBA" id="ARBA00022801"/>
    </source>
</evidence>
<comment type="similarity">
    <text evidence="1">Belongs to the carbon-nitrogen hydrolase superfamily. NIT1/NIT2 family.</text>
</comment>
<dbReference type="InterPro" id="IPR045254">
    <property type="entry name" value="Nit1/2_C-N_Hydrolase"/>
</dbReference>
<reference evidence="4 5" key="1">
    <citation type="submission" date="2021-03" db="EMBL/GenBank/DDBJ databases">
        <title>Complete genome of Parasphingorhabdus_sp.JHSY0214.</title>
        <authorList>
            <person name="Yoo J.H."/>
            <person name="Bae J.W."/>
        </authorList>
    </citation>
    <scope>NUCLEOTIDE SEQUENCE [LARGE SCALE GENOMIC DNA]</scope>
    <source>
        <strain evidence="4 5">JHSY0214</strain>
    </source>
</reference>
<dbReference type="InterPro" id="IPR001110">
    <property type="entry name" value="UPF0012_CS"/>
</dbReference>
<organism evidence="4 5">
    <name type="scientific">Parasphingorhabdus cellanae</name>
    <dbReference type="NCBI Taxonomy" id="2806553"/>
    <lineage>
        <taxon>Bacteria</taxon>
        <taxon>Pseudomonadati</taxon>
        <taxon>Pseudomonadota</taxon>
        <taxon>Alphaproteobacteria</taxon>
        <taxon>Sphingomonadales</taxon>
        <taxon>Sphingomonadaceae</taxon>
        <taxon>Parasphingorhabdus</taxon>
    </lineage>
</organism>
<dbReference type="SUPFAM" id="SSF56317">
    <property type="entry name" value="Carbon-nitrogen hydrolase"/>
    <property type="match status" value="1"/>
</dbReference>
<dbReference type="InterPro" id="IPR036526">
    <property type="entry name" value="C-N_Hydrolase_sf"/>
</dbReference>
<dbReference type="PROSITE" id="PS01227">
    <property type="entry name" value="UPF0012"/>
    <property type="match status" value="1"/>
</dbReference>
<keyword evidence="5" id="KW-1185">Reference proteome</keyword>
<keyword evidence="2 4" id="KW-0378">Hydrolase</keyword>
<dbReference type="Proteomes" id="UP000663923">
    <property type="component" value="Chromosome"/>
</dbReference>
<feature type="domain" description="CN hydrolase" evidence="3">
    <location>
        <begin position="1"/>
        <end position="244"/>
    </location>
</feature>
<dbReference type="PROSITE" id="PS50263">
    <property type="entry name" value="CN_HYDROLASE"/>
    <property type="match status" value="1"/>
</dbReference>
<dbReference type="InterPro" id="IPR003010">
    <property type="entry name" value="C-N_Hydrolase"/>
</dbReference>